<reference evidence="2" key="1">
    <citation type="journal article" date="2013" name="Science">
        <title>The Amborella genome and the evolution of flowering plants.</title>
        <authorList>
            <consortium name="Amborella Genome Project"/>
        </authorList>
    </citation>
    <scope>NUCLEOTIDE SEQUENCE [LARGE SCALE GENOMIC DNA]</scope>
</reference>
<evidence type="ECO:0000313" key="2">
    <source>
        <dbReference type="Proteomes" id="UP000017836"/>
    </source>
</evidence>
<keyword evidence="2" id="KW-1185">Reference proteome</keyword>
<name>W1P4S3_AMBTC</name>
<evidence type="ECO:0000313" key="1">
    <source>
        <dbReference type="EMBL" id="ERN02649.1"/>
    </source>
</evidence>
<organism evidence="1 2">
    <name type="scientific">Amborella trichopoda</name>
    <dbReference type="NCBI Taxonomy" id="13333"/>
    <lineage>
        <taxon>Eukaryota</taxon>
        <taxon>Viridiplantae</taxon>
        <taxon>Streptophyta</taxon>
        <taxon>Embryophyta</taxon>
        <taxon>Tracheophyta</taxon>
        <taxon>Spermatophyta</taxon>
        <taxon>Magnoliopsida</taxon>
        <taxon>Amborellales</taxon>
        <taxon>Amborellaceae</taxon>
        <taxon>Amborella</taxon>
    </lineage>
</organism>
<gene>
    <name evidence="1" type="ORF">AMTR_s00085p00049010</name>
</gene>
<proteinExistence type="predicted"/>
<dbReference type="AlphaFoldDB" id="W1P4S3"/>
<dbReference type="Gramene" id="ERN02649">
    <property type="protein sequence ID" value="ERN02649"/>
    <property type="gene ID" value="AMTR_s00085p00049010"/>
</dbReference>
<dbReference type="EMBL" id="KI394487">
    <property type="protein sequence ID" value="ERN02649.1"/>
    <property type="molecule type" value="Genomic_DNA"/>
</dbReference>
<sequence>MANVVALVKMFLLIKTNYWEMKFENEVMSGTSGLSSDINTPSLDSVEDVHEVFASSTLSKSAKSQPLKKRLKSSMGSQVSLRKQVSKDDDAFDALDRVVVAVEQMATLALAPASTSTPFQTIASKCITKA</sequence>
<protein>
    <submittedName>
        <fullName evidence="1">Uncharacterized protein</fullName>
    </submittedName>
</protein>
<dbReference type="HOGENOM" id="CLU_1940973_0_0_1"/>
<dbReference type="Proteomes" id="UP000017836">
    <property type="component" value="Unassembled WGS sequence"/>
</dbReference>
<accession>W1P4S3</accession>